<gene>
    <name evidence="1" type="ORF">NCTC13076_01075</name>
</gene>
<evidence type="ECO:0000313" key="2">
    <source>
        <dbReference type="Proteomes" id="UP000250070"/>
    </source>
</evidence>
<dbReference type="Proteomes" id="UP000250070">
    <property type="component" value="Unassembled WGS sequence"/>
</dbReference>
<reference evidence="1 2" key="1">
    <citation type="submission" date="2018-06" db="EMBL/GenBank/DDBJ databases">
        <authorList>
            <consortium name="Pathogen Informatics"/>
            <person name="Doyle S."/>
        </authorList>
    </citation>
    <scope>NUCLEOTIDE SEQUENCE [LARGE SCALE GENOMIC DNA]</scope>
    <source>
        <strain evidence="1 2">NCTC13076</strain>
    </source>
</reference>
<evidence type="ECO:0000313" key="1">
    <source>
        <dbReference type="EMBL" id="SPY47662.1"/>
    </source>
</evidence>
<organism evidence="1 2">
    <name type="scientific">Peptoniphilus harei</name>
    <dbReference type="NCBI Taxonomy" id="54005"/>
    <lineage>
        <taxon>Bacteria</taxon>
        <taxon>Bacillati</taxon>
        <taxon>Bacillota</taxon>
        <taxon>Tissierellia</taxon>
        <taxon>Tissierellales</taxon>
        <taxon>Peptoniphilaceae</taxon>
        <taxon>Peptoniphilus</taxon>
    </lineage>
</organism>
<sequence length="91" mass="10977">MIYKEKIKIFCILYVFTREIKYVYKGNKNRNNGIMNLKNKEGKTIDNKIKIYIKNLHLCDISCDISGDFFLFKFINLLLLRFLQPFPYRSL</sequence>
<dbReference type="EMBL" id="UATM01000032">
    <property type="protein sequence ID" value="SPY47662.1"/>
    <property type="molecule type" value="Genomic_DNA"/>
</dbReference>
<protein>
    <submittedName>
        <fullName evidence="1">Uncharacterized protein</fullName>
    </submittedName>
</protein>
<dbReference type="AlphaFoldDB" id="A0A2X1Y2A8"/>
<proteinExistence type="predicted"/>
<accession>A0A2X1Y2A8</accession>
<name>A0A2X1Y2A8_9FIRM</name>